<reference evidence="2" key="2">
    <citation type="journal article" date="2015" name="Fish Shellfish Immunol.">
        <title>Early steps in the European eel (Anguilla anguilla)-Vibrio vulnificus interaction in the gills: Role of the RtxA13 toxin.</title>
        <authorList>
            <person name="Callol A."/>
            <person name="Pajuelo D."/>
            <person name="Ebbesson L."/>
            <person name="Teles M."/>
            <person name="MacKenzie S."/>
            <person name="Amaro C."/>
        </authorList>
    </citation>
    <scope>NUCLEOTIDE SEQUENCE</scope>
</reference>
<dbReference type="AlphaFoldDB" id="A0A0E9PX47"/>
<keyword evidence="1" id="KW-0812">Transmembrane</keyword>
<feature type="transmembrane region" description="Helical" evidence="1">
    <location>
        <begin position="12"/>
        <end position="36"/>
    </location>
</feature>
<dbReference type="EMBL" id="GBXM01099508">
    <property type="protein sequence ID" value="JAH09069.1"/>
    <property type="molecule type" value="Transcribed_RNA"/>
</dbReference>
<protein>
    <submittedName>
        <fullName evidence="2">Uncharacterized protein</fullName>
    </submittedName>
</protein>
<organism evidence="2">
    <name type="scientific">Anguilla anguilla</name>
    <name type="common">European freshwater eel</name>
    <name type="synonym">Muraena anguilla</name>
    <dbReference type="NCBI Taxonomy" id="7936"/>
    <lineage>
        <taxon>Eukaryota</taxon>
        <taxon>Metazoa</taxon>
        <taxon>Chordata</taxon>
        <taxon>Craniata</taxon>
        <taxon>Vertebrata</taxon>
        <taxon>Euteleostomi</taxon>
        <taxon>Actinopterygii</taxon>
        <taxon>Neopterygii</taxon>
        <taxon>Teleostei</taxon>
        <taxon>Anguilliformes</taxon>
        <taxon>Anguillidae</taxon>
        <taxon>Anguilla</taxon>
    </lineage>
</organism>
<accession>A0A0E9PX47</accession>
<keyword evidence="1" id="KW-0472">Membrane</keyword>
<reference evidence="2" key="1">
    <citation type="submission" date="2014-11" db="EMBL/GenBank/DDBJ databases">
        <authorList>
            <person name="Amaro Gonzalez C."/>
        </authorList>
    </citation>
    <scope>NUCLEOTIDE SEQUENCE</scope>
</reference>
<evidence type="ECO:0000313" key="2">
    <source>
        <dbReference type="EMBL" id="JAH09069.1"/>
    </source>
</evidence>
<keyword evidence="1" id="KW-1133">Transmembrane helix</keyword>
<sequence>MYYILVIQLAKSCMFSLCSMVDLILILTSTYTFLFLCHLMKHQACVRVGVSNTRSNVIS</sequence>
<evidence type="ECO:0000256" key="1">
    <source>
        <dbReference type="SAM" id="Phobius"/>
    </source>
</evidence>
<name>A0A0E9PX47_ANGAN</name>
<proteinExistence type="predicted"/>